<comment type="caution">
    <text evidence="2">The sequence shown here is derived from an EMBL/GenBank/DDBJ whole genome shotgun (WGS) entry which is preliminary data.</text>
</comment>
<keyword evidence="3" id="KW-1185">Reference proteome</keyword>
<dbReference type="PaxDb" id="67767-A0A0J7KPH2"/>
<name>A0A0J7KPH2_LASNI</name>
<accession>A0A0J7KPH2</accession>
<dbReference type="EMBL" id="LBMM01004728">
    <property type="protein sequence ID" value="KMQ92134.1"/>
    <property type="molecule type" value="Genomic_DNA"/>
</dbReference>
<evidence type="ECO:0000313" key="3">
    <source>
        <dbReference type="Proteomes" id="UP000036403"/>
    </source>
</evidence>
<evidence type="ECO:0000256" key="1">
    <source>
        <dbReference type="SAM" id="MobiDB-lite"/>
    </source>
</evidence>
<gene>
    <name evidence="2" type="ORF">RF55_7924</name>
</gene>
<dbReference type="AlphaFoldDB" id="A0A0J7KPH2"/>
<reference evidence="2 3" key="1">
    <citation type="submission" date="2015-04" db="EMBL/GenBank/DDBJ databases">
        <title>Lasius niger genome sequencing.</title>
        <authorList>
            <person name="Konorov E.A."/>
            <person name="Nikitin M.A."/>
            <person name="Kirill M.V."/>
            <person name="Chang P."/>
        </authorList>
    </citation>
    <scope>NUCLEOTIDE SEQUENCE [LARGE SCALE GENOMIC DNA]</scope>
    <source>
        <tissue evidence="2">Whole</tissue>
    </source>
</reference>
<sequence length="146" mass="15637">MHGSANVGSAHAQITRDLSRKANGRSISPDSRRLTRRGGYPMSVRLAELQLALLHELYHRRSQKLPFAGLDAPLVDVDTDSEAALEAPENFLPGLPDFVPEVDGVGFAVDALRAASVSDLLGRLEFRGDRYAKSGNNDLSGAGGAR</sequence>
<feature type="region of interest" description="Disordered" evidence="1">
    <location>
        <begin position="1"/>
        <end position="36"/>
    </location>
</feature>
<protein>
    <submittedName>
        <fullName evidence="2">Leucine-rich repeat protein</fullName>
    </submittedName>
</protein>
<evidence type="ECO:0000313" key="2">
    <source>
        <dbReference type="EMBL" id="KMQ92134.1"/>
    </source>
</evidence>
<proteinExistence type="predicted"/>
<organism evidence="2 3">
    <name type="scientific">Lasius niger</name>
    <name type="common">Black garden ant</name>
    <dbReference type="NCBI Taxonomy" id="67767"/>
    <lineage>
        <taxon>Eukaryota</taxon>
        <taxon>Metazoa</taxon>
        <taxon>Ecdysozoa</taxon>
        <taxon>Arthropoda</taxon>
        <taxon>Hexapoda</taxon>
        <taxon>Insecta</taxon>
        <taxon>Pterygota</taxon>
        <taxon>Neoptera</taxon>
        <taxon>Endopterygota</taxon>
        <taxon>Hymenoptera</taxon>
        <taxon>Apocrita</taxon>
        <taxon>Aculeata</taxon>
        <taxon>Formicoidea</taxon>
        <taxon>Formicidae</taxon>
        <taxon>Formicinae</taxon>
        <taxon>Lasius</taxon>
        <taxon>Lasius</taxon>
    </lineage>
</organism>
<dbReference type="Proteomes" id="UP000036403">
    <property type="component" value="Unassembled WGS sequence"/>
</dbReference>